<name>A0A1Y0I7Q1_9GAMM</name>
<accession>A0A1Y0I7Q1</accession>
<dbReference type="NCBIfam" id="NF006614">
    <property type="entry name" value="PRK09181.1"/>
    <property type="match status" value="1"/>
</dbReference>
<dbReference type="InterPro" id="IPR054352">
    <property type="entry name" value="ACT_Aspartokinase"/>
</dbReference>
<dbReference type="CDD" id="cd04248">
    <property type="entry name" value="AAK_AK-Ectoine"/>
    <property type="match status" value="1"/>
</dbReference>
<feature type="compositionally biased region" description="Basic and acidic residues" evidence="8">
    <location>
        <begin position="23"/>
        <end position="32"/>
    </location>
</feature>
<evidence type="ECO:0000259" key="9">
    <source>
        <dbReference type="Pfam" id="PF00696"/>
    </source>
</evidence>
<keyword evidence="4" id="KW-0547">Nucleotide-binding</keyword>
<evidence type="ECO:0000256" key="6">
    <source>
        <dbReference type="ARBA" id="ARBA00022840"/>
    </source>
</evidence>
<organism evidence="11 12">
    <name type="scientific">Oleiphilus messinensis</name>
    <dbReference type="NCBI Taxonomy" id="141451"/>
    <lineage>
        <taxon>Bacteria</taxon>
        <taxon>Pseudomonadati</taxon>
        <taxon>Pseudomonadota</taxon>
        <taxon>Gammaproteobacteria</taxon>
        <taxon>Oceanospirillales</taxon>
        <taxon>Oleiphilaceae</taxon>
        <taxon>Oleiphilus</taxon>
    </lineage>
</organism>
<keyword evidence="6" id="KW-0067">ATP-binding</keyword>
<evidence type="ECO:0000256" key="7">
    <source>
        <dbReference type="ARBA" id="ARBA00047872"/>
    </source>
</evidence>
<dbReference type="KEGG" id="ome:OLMES_1458"/>
<comment type="similarity">
    <text evidence="1">Belongs to the aspartokinase family.</text>
</comment>
<dbReference type="SUPFAM" id="SSF55021">
    <property type="entry name" value="ACT-like"/>
    <property type="match status" value="1"/>
</dbReference>
<dbReference type="PANTHER" id="PTHR21499">
    <property type="entry name" value="ASPARTATE KINASE"/>
    <property type="match status" value="1"/>
</dbReference>
<feature type="domain" description="Aspartokinase ACT" evidence="10">
    <location>
        <begin position="434"/>
        <end position="491"/>
    </location>
</feature>
<dbReference type="GO" id="GO:0009090">
    <property type="term" value="P:homoserine biosynthetic process"/>
    <property type="evidence" value="ECO:0007669"/>
    <property type="project" value="TreeGrafter"/>
</dbReference>
<dbReference type="PANTHER" id="PTHR21499:SF3">
    <property type="entry name" value="ASPARTOKINASE"/>
    <property type="match status" value="1"/>
</dbReference>
<evidence type="ECO:0000256" key="3">
    <source>
        <dbReference type="ARBA" id="ARBA00022679"/>
    </source>
</evidence>
<evidence type="ECO:0000256" key="8">
    <source>
        <dbReference type="SAM" id="MobiDB-lite"/>
    </source>
</evidence>
<dbReference type="CDD" id="cd04915">
    <property type="entry name" value="ACT_AK-Ectoine_2"/>
    <property type="match status" value="1"/>
</dbReference>
<dbReference type="AlphaFoldDB" id="A0A1Y0I7Q1"/>
<dbReference type="GO" id="GO:0005829">
    <property type="term" value="C:cytosol"/>
    <property type="evidence" value="ECO:0007669"/>
    <property type="project" value="TreeGrafter"/>
</dbReference>
<keyword evidence="12" id="KW-1185">Reference proteome</keyword>
<evidence type="ECO:0000256" key="1">
    <source>
        <dbReference type="ARBA" id="ARBA00010122"/>
    </source>
</evidence>
<dbReference type="InterPro" id="IPR041748">
    <property type="entry name" value="AK-Ectoine"/>
</dbReference>
<dbReference type="InterPro" id="IPR036393">
    <property type="entry name" value="AceGlu_kinase-like_sf"/>
</dbReference>
<dbReference type="Pfam" id="PF00696">
    <property type="entry name" value="AA_kinase"/>
    <property type="match status" value="1"/>
</dbReference>
<dbReference type="GO" id="GO:0004072">
    <property type="term" value="F:aspartate kinase activity"/>
    <property type="evidence" value="ECO:0007669"/>
    <property type="project" value="UniProtKB-EC"/>
</dbReference>
<dbReference type="CDD" id="cd04910">
    <property type="entry name" value="ACT_AK-Ectoine_1"/>
    <property type="match status" value="1"/>
</dbReference>
<dbReference type="Pfam" id="PF22468">
    <property type="entry name" value="ACT_9"/>
    <property type="match status" value="1"/>
</dbReference>
<dbReference type="InterPro" id="IPR001048">
    <property type="entry name" value="Asp/Glu/Uridylate_kinase"/>
</dbReference>
<dbReference type="InterPro" id="IPR045865">
    <property type="entry name" value="ACT-like_dom_sf"/>
</dbReference>
<dbReference type="EC" id="2.7.2.4" evidence="2"/>
<dbReference type="Proteomes" id="UP000196027">
    <property type="component" value="Chromosome"/>
</dbReference>
<comment type="catalytic activity">
    <reaction evidence="7">
        <text>L-aspartate + ATP = 4-phospho-L-aspartate + ADP</text>
        <dbReference type="Rhea" id="RHEA:23776"/>
        <dbReference type="ChEBI" id="CHEBI:29991"/>
        <dbReference type="ChEBI" id="CHEBI:30616"/>
        <dbReference type="ChEBI" id="CHEBI:57535"/>
        <dbReference type="ChEBI" id="CHEBI:456216"/>
        <dbReference type="EC" id="2.7.2.4"/>
    </reaction>
</comment>
<proteinExistence type="inferred from homology"/>
<keyword evidence="5" id="KW-0418">Kinase</keyword>
<evidence type="ECO:0000313" key="11">
    <source>
        <dbReference type="EMBL" id="ARU55535.1"/>
    </source>
</evidence>
<feature type="compositionally biased region" description="Polar residues" evidence="8">
    <location>
        <begin position="1"/>
        <end position="22"/>
    </location>
</feature>
<reference evidence="11 12" key="1">
    <citation type="submission" date="2017-05" db="EMBL/GenBank/DDBJ databases">
        <title>Genomic insights into alkan degradation activity of Oleiphilus messinensis.</title>
        <authorList>
            <person name="Kozyavkin S.A."/>
            <person name="Slesarev A.I."/>
            <person name="Golyshin P.N."/>
            <person name="Korzhenkov A."/>
            <person name="Golyshina O.N."/>
            <person name="Toshchakov S.V."/>
        </authorList>
    </citation>
    <scope>NUCLEOTIDE SEQUENCE [LARGE SCALE GENOMIC DNA]</scope>
    <source>
        <strain evidence="11 12">ME102</strain>
    </source>
</reference>
<feature type="region of interest" description="Disordered" evidence="8">
    <location>
        <begin position="1"/>
        <end position="32"/>
    </location>
</feature>
<evidence type="ECO:0000256" key="4">
    <source>
        <dbReference type="ARBA" id="ARBA00022741"/>
    </source>
</evidence>
<evidence type="ECO:0000256" key="2">
    <source>
        <dbReference type="ARBA" id="ARBA00013059"/>
    </source>
</evidence>
<dbReference type="GO" id="GO:0005524">
    <property type="term" value="F:ATP binding"/>
    <property type="evidence" value="ECO:0007669"/>
    <property type="project" value="UniProtKB-KW"/>
</dbReference>
<sequence>MSSDSPGSVTQSSGMDSLNSNSRHGDFKGKHSVEKIGGTSMSDYVAVRDNIVLKPAQKESLYNRVFVVSAYGGITDQLLEHKKTGQPGVYALFANGVNDDSWLDALQSLKDKIFTINAALFETEAELAEANGFILERLEDTQRCLSDLQRLCQHGHFSLDTHLATVREMLASIGEAHSAWNTATLLRRDGVNACFVDLTGWNTNKHISLDERIEMAFGKLDLDSVLPIATGYAHSDRGLMSTFDRGYSEMTFSRIAVLTGAREAVIHKEFHLSSADPRLVGEANAVPIGRTNYDVADQLANLGMEAIHPKAAKGLRKGNIPLRVKNTFEPEHTGTLITSDYVSDEPCVEIIAGCKGIHAIEVFDQNMAGDIAQCDTDIMAIIKRFKGHIVSKDINANTITHFISANLKTVKRIMRTLEERFPEAEVSQQKVTIVSAIGSDMKIPGILAKTVSALADKNISVLALHQSMRQVDMQFVVSEDNYDEAIKSLHRCLVEVHDHGRAICLAS</sequence>
<gene>
    <name evidence="11" type="ORF">OLMES_1458</name>
</gene>
<dbReference type="Gene3D" id="3.30.2130.10">
    <property type="entry name" value="VC0802-like"/>
    <property type="match status" value="1"/>
</dbReference>
<evidence type="ECO:0000313" key="12">
    <source>
        <dbReference type="Proteomes" id="UP000196027"/>
    </source>
</evidence>
<dbReference type="EMBL" id="CP021425">
    <property type="protein sequence ID" value="ARU55535.1"/>
    <property type="molecule type" value="Genomic_DNA"/>
</dbReference>
<evidence type="ECO:0000259" key="10">
    <source>
        <dbReference type="Pfam" id="PF22468"/>
    </source>
</evidence>
<protein>
    <recommendedName>
        <fullName evidence="2">aspartate kinase</fullName>
        <ecNumber evidence="2">2.7.2.4</ecNumber>
    </recommendedName>
</protein>
<dbReference type="GO" id="GO:0009089">
    <property type="term" value="P:lysine biosynthetic process via diaminopimelate"/>
    <property type="evidence" value="ECO:0007669"/>
    <property type="project" value="TreeGrafter"/>
</dbReference>
<feature type="domain" description="Aspartate/glutamate/uridylate kinase" evidence="9">
    <location>
        <begin position="33"/>
        <end position="326"/>
    </location>
</feature>
<keyword evidence="3" id="KW-0808">Transferase</keyword>
<dbReference type="SUPFAM" id="SSF53633">
    <property type="entry name" value="Carbamate kinase-like"/>
    <property type="match status" value="1"/>
</dbReference>
<evidence type="ECO:0000256" key="5">
    <source>
        <dbReference type="ARBA" id="ARBA00022777"/>
    </source>
</evidence>
<dbReference type="Gene3D" id="3.40.1160.10">
    <property type="entry name" value="Acetylglutamate kinase-like"/>
    <property type="match status" value="1"/>
</dbReference>